<keyword evidence="3" id="KW-1185">Reference proteome</keyword>
<feature type="transmembrane region" description="Helical" evidence="1">
    <location>
        <begin position="21"/>
        <end position="47"/>
    </location>
</feature>
<proteinExistence type="predicted"/>
<gene>
    <name evidence="2" type="ORF">XAT740_LOCUS56932</name>
</gene>
<protein>
    <recommendedName>
        <fullName evidence="4">G-protein coupled receptors family 1 profile domain-containing protein</fullName>
    </recommendedName>
</protein>
<accession>A0A816FGX1</accession>
<name>A0A816FGX1_ADIRI</name>
<comment type="caution">
    <text evidence="2">The sequence shown here is derived from an EMBL/GenBank/DDBJ whole genome shotgun (WGS) entry which is preliminary data.</text>
</comment>
<keyword evidence="1" id="KW-0812">Transmembrane</keyword>
<dbReference type="EMBL" id="CAJNOR010011448">
    <property type="protein sequence ID" value="CAF1661380.1"/>
    <property type="molecule type" value="Genomic_DNA"/>
</dbReference>
<evidence type="ECO:0008006" key="4">
    <source>
        <dbReference type="Google" id="ProtNLM"/>
    </source>
</evidence>
<evidence type="ECO:0000313" key="2">
    <source>
        <dbReference type="EMBL" id="CAF1661380.1"/>
    </source>
</evidence>
<reference evidence="2" key="1">
    <citation type="submission" date="2021-02" db="EMBL/GenBank/DDBJ databases">
        <authorList>
            <person name="Nowell W R."/>
        </authorList>
    </citation>
    <scope>NUCLEOTIDE SEQUENCE</scope>
</reference>
<organism evidence="2 3">
    <name type="scientific">Adineta ricciae</name>
    <name type="common">Rotifer</name>
    <dbReference type="NCBI Taxonomy" id="249248"/>
    <lineage>
        <taxon>Eukaryota</taxon>
        <taxon>Metazoa</taxon>
        <taxon>Spiralia</taxon>
        <taxon>Gnathifera</taxon>
        <taxon>Rotifera</taxon>
        <taxon>Eurotatoria</taxon>
        <taxon>Bdelloidea</taxon>
        <taxon>Adinetida</taxon>
        <taxon>Adinetidae</taxon>
        <taxon>Adineta</taxon>
    </lineage>
</organism>
<keyword evidence="1" id="KW-1133">Transmembrane helix</keyword>
<dbReference type="Proteomes" id="UP000663828">
    <property type="component" value="Unassembled WGS sequence"/>
</dbReference>
<evidence type="ECO:0000256" key="1">
    <source>
        <dbReference type="SAM" id="Phobius"/>
    </source>
</evidence>
<sequence>MSRRITPVNTLLRAQRGLKMVQRTIIIVAILVILCFPYALFIGISFFTPPPKYHFRIAYIFADLSIVSVMLALFQFTDSLKESFMKRINGTSNT</sequence>
<feature type="transmembrane region" description="Helical" evidence="1">
    <location>
        <begin position="53"/>
        <end position="77"/>
    </location>
</feature>
<keyword evidence="1" id="KW-0472">Membrane</keyword>
<evidence type="ECO:0000313" key="3">
    <source>
        <dbReference type="Proteomes" id="UP000663828"/>
    </source>
</evidence>
<dbReference type="AlphaFoldDB" id="A0A816FGX1"/>